<reference evidence="1 2" key="1">
    <citation type="submission" date="2016-05" db="EMBL/GenBank/DDBJ databases">
        <title>Comparative analysis of secretome profiles of manganese(II)-oxidizing ascomycete fungi.</title>
        <authorList>
            <consortium name="DOE Joint Genome Institute"/>
            <person name="Zeiner C.A."/>
            <person name="Purvine S.O."/>
            <person name="Zink E.M."/>
            <person name="Wu S."/>
            <person name="Pasa-Tolic L."/>
            <person name="Chaput D.L."/>
            <person name="Haridas S."/>
            <person name="Grigoriev I.V."/>
            <person name="Santelli C.M."/>
            <person name="Hansel C.M."/>
        </authorList>
    </citation>
    <scope>NUCLEOTIDE SEQUENCE [LARGE SCALE GENOMIC DNA]</scope>
    <source>
        <strain evidence="1 2">AP3s5-JAC2a</strain>
    </source>
</reference>
<dbReference type="InParanoid" id="A0A177BVN0"/>
<dbReference type="RefSeq" id="XP_018028963.1">
    <property type="nucleotide sequence ID" value="XM_018180597.1"/>
</dbReference>
<organism evidence="1 2">
    <name type="scientific">Paraphaeosphaeria sporulosa</name>
    <dbReference type="NCBI Taxonomy" id="1460663"/>
    <lineage>
        <taxon>Eukaryota</taxon>
        <taxon>Fungi</taxon>
        <taxon>Dikarya</taxon>
        <taxon>Ascomycota</taxon>
        <taxon>Pezizomycotina</taxon>
        <taxon>Dothideomycetes</taxon>
        <taxon>Pleosporomycetidae</taxon>
        <taxon>Pleosporales</taxon>
        <taxon>Massarineae</taxon>
        <taxon>Didymosphaeriaceae</taxon>
        <taxon>Paraphaeosphaeria</taxon>
    </lineage>
</organism>
<dbReference type="Proteomes" id="UP000077069">
    <property type="component" value="Unassembled WGS sequence"/>
</dbReference>
<protein>
    <submittedName>
        <fullName evidence="1">Uncharacterized protein</fullName>
    </submittedName>
</protein>
<proteinExistence type="predicted"/>
<evidence type="ECO:0000313" key="1">
    <source>
        <dbReference type="EMBL" id="OAF98597.1"/>
    </source>
</evidence>
<dbReference type="EMBL" id="KV441566">
    <property type="protein sequence ID" value="OAF98597.1"/>
    <property type="molecule type" value="Genomic_DNA"/>
</dbReference>
<evidence type="ECO:0000313" key="2">
    <source>
        <dbReference type="Proteomes" id="UP000077069"/>
    </source>
</evidence>
<name>A0A177BVN0_9PLEO</name>
<dbReference type="AlphaFoldDB" id="A0A177BVN0"/>
<dbReference type="OrthoDB" id="416741at2759"/>
<keyword evidence="2" id="KW-1185">Reference proteome</keyword>
<dbReference type="STRING" id="1460663.A0A177BVN0"/>
<dbReference type="GeneID" id="28764083"/>
<sequence length="195" mass="21848">MSHKTEFVLLFNPNIEENHLPDWLEAHEGRIDMLDALRGGSRNAQGLIRSTKMNEAPLVFSGMANGVEQEDDPEVRSVPLFKHRNFEAPNTLTNRPFDAPIAVAEQSSAGVRLRASDCTVDLLAYRFAKFNFFVASLLRHTEAYTVAHQLQETILRNVPFCSRTHIVTAISTPSAGRATNCNHVADVTCSRFEFF</sequence>
<accession>A0A177BVN0</accession>
<gene>
    <name evidence="1" type="ORF">CC84DRAFT_1182102</name>
</gene>